<accession>W9CAH5</accession>
<protein>
    <submittedName>
        <fullName evidence="1">Uncharacterized protein</fullName>
    </submittedName>
</protein>
<name>W9CAH5_SCLBF</name>
<keyword evidence="2" id="KW-1185">Reference proteome</keyword>
<dbReference type="AlphaFoldDB" id="W9CAH5"/>
<dbReference type="EMBL" id="AYSA01000363">
    <property type="protein sequence ID" value="ESZ92788.1"/>
    <property type="molecule type" value="Genomic_DNA"/>
</dbReference>
<dbReference type="HOGENOM" id="CLU_1278303_0_0_1"/>
<dbReference type="OrthoDB" id="3551465at2759"/>
<reference evidence="1 2" key="1">
    <citation type="journal article" date="2014" name="Genome Announc.">
        <title>Draft genome sequence of Sclerotinia borealis, a psychrophilic plant pathogenic fungus.</title>
        <authorList>
            <person name="Mardanov A.V."/>
            <person name="Beletsky A.V."/>
            <person name="Kadnikov V.V."/>
            <person name="Ignatov A.N."/>
            <person name="Ravin N.V."/>
        </authorList>
    </citation>
    <scope>NUCLEOTIDE SEQUENCE [LARGE SCALE GENOMIC DNA]</scope>
    <source>
        <strain evidence="2">F-4157</strain>
    </source>
</reference>
<gene>
    <name evidence="1" type="ORF">SBOR_6845</name>
</gene>
<dbReference type="Proteomes" id="UP000019487">
    <property type="component" value="Unassembled WGS sequence"/>
</dbReference>
<organism evidence="1 2">
    <name type="scientific">Sclerotinia borealis (strain F-4128)</name>
    <dbReference type="NCBI Taxonomy" id="1432307"/>
    <lineage>
        <taxon>Eukaryota</taxon>
        <taxon>Fungi</taxon>
        <taxon>Dikarya</taxon>
        <taxon>Ascomycota</taxon>
        <taxon>Pezizomycotina</taxon>
        <taxon>Leotiomycetes</taxon>
        <taxon>Helotiales</taxon>
        <taxon>Sclerotiniaceae</taxon>
        <taxon>Sclerotinia</taxon>
    </lineage>
</organism>
<proteinExistence type="predicted"/>
<evidence type="ECO:0000313" key="1">
    <source>
        <dbReference type="EMBL" id="ESZ92788.1"/>
    </source>
</evidence>
<sequence>MAELPDQFPVPPSAVEAISAIIDEFIDKLQLIWAANAANRVVLRPGSRLAREIELALIRVIGATVAPEAVFNRIGVELNRFVHQVNRDVNPLFHDILLCCHHLMEGWNNQGIWDNIQPIEESTRDVEDLEERRRFRASGPPTLGDLQIIKRMERTMVVDHQLRICIDAHIQRLEHTIANFQAADDDNNDMRGDDD</sequence>
<comment type="caution">
    <text evidence="1">The sequence shown here is derived from an EMBL/GenBank/DDBJ whole genome shotgun (WGS) entry which is preliminary data.</text>
</comment>
<evidence type="ECO:0000313" key="2">
    <source>
        <dbReference type="Proteomes" id="UP000019487"/>
    </source>
</evidence>